<dbReference type="EMBL" id="AHHD01000822">
    <property type="protein sequence ID" value="EKG09009.1"/>
    <property type="molecule type" value="Genomic_DNA"/>
</dbReference>
<proteinExistence type="inferred from homology"/>
<evidence type="ECO:0000256" key="1">
    <source>
        <dbReference type="ARBA" id="ARBA00005446"/>
    </source>
</evidence>
<evidence type="ECO:0000256" key="2">
    <source>
        <dbReference type="ARBA" id="ARBA00022741"/>
    </source>
</evidence>
<keyword evidence="8" id="KW-0378">Hydrolase</keyword>
<dbReference type="HOGENOM" id="CLU_001103_21_0_1"/>
<dbReference type="CDD" id="cd17920">
    <property type="entry name" value="DEXHc_RecQ"/>
    <property type="match status" value="1"/>
</dbReference>
<gene>
    <name evidence="8" type="ORF">MPH_14020</name>
</gene>
<dbReference type="PROSITE" id="PS51194">
    <property type="entry name" value="HELICASE_CTER"/>
    <property type="match status" value="1"/>
</dbReference>
<feature type="domain" description="Helicase ATP-binding" evidence="6">
    <location>
        <begin position="451"/>
        <end position="610"/>
    </location>
</feature>
<dbReference type="SUPFAM" id="SSF52540">
    <property type="entry name" value="P-loop containing nucleoside triphosphate hydrolases"/>
    <property type="match status" value="1"/>
</dbReference>
<evidence type="ECO:0000313" key="8">
    <source>
        <dbReference type="EMBL" id="EKG09009.1"/>
    </source>
</evidence>
<dbReference type="InParanoid" id="K2RG01"/>
<dbReference type="EC" id="5.6.2.4" evidence="5"/>
<dbReference type="SMART" id="SM00490">
    <property type="entry name" value="HELICc"/>
    <property type="match status" value="1"/>
</dbReference>
<keyword evidence="2" id="KW-0547">Nucleotide-binding</keyword>
<dbReference type="GO" id="GO:0005737">
    <property type="term" value="C:cytoplasm"/>
    <property type="evidence" value="ECO:0007669"/>
    <property type="project" value="TreeGrafter"/>
</dbReference>
<dbReference type="SMART" id="SM00487">
    <property type="entry name" value="DEXDc"/>
    <property type="match status" value="1"/>
</dbReference>
<dbReference type="GO" id="GO:0009378">
    <property type="term" value="F:four-way junction helicase activity"/>
    <property type="evidence" value="ECO:0007669"/>
    <property type="project" value="TreeGrafter"/>
</dbReference>
<dbReference type="PANTHER" id="PTHR13710">
    <property type="entry name" value="DNA HELICASE RECQ FAMILY MEMBER"/>
    <property type="match status" value="1"/>
</dbReference>
<evidence type="ECO:0000259" key="7">
    <source>
        <dbReference type="PROSITE" id="PS51194"/>
    </source>
</evidence>
<sequence>MADSFMVRGSHSPMQWMLDLRTYGMKIHYNTTKRGHVGWNGRDQLLYKGIQFTMAKFRGMVHGLLHDTRRLLLAELLFGSNTQGREADVPEVPWDSLRDNPAEERRGWNFLQDQRTRMPVDGKTWLFSRIMGNASVRARFIREHAESGINRRAVDAYAARVGEFREKLLLLMHITGGQPARGPEILSIRHSNTAKGGHRNVFIEDGLVVFVTRYHKGYAMSGDVKIIHRYLPREVGELVVWYLWLVLPFHQRMLALARGSSQISAHMWPAEAGEKKWTTERMREAMKRESRIGLGQEMTVRAYRDIAIGISRRFMRGSNAFQLDEGEENEQQVGEDQAAAAIADAQAGHTSHTAGLIYARGIMEQAGAVADKRLLFRASSVDWHRFLGFQSALKAQELASRKRKRCPFEEDAEEERLDRWARLKKMNAKEQLKRLMGKDAEFRSVQEEAVNAIKAGISPLVAVMPTGAGKSILFMLPAWAEPGGTTVVVVPLIALREDLKKRCGKLGIACAEWNARQQPDAESIVLVTPEAAVSEEFMTFLTRLKEMRQLDRIVVDECHVVLNEQVDFRKQLQQLGKLMAAETQIVLLTATLPPSREEKLWRRMGWGAEEVVVFRAPTVRRNVGYRVVKLEGRGGKKEQEKRIEEMVEGVLGASAEGKVVVYCNTITKVEGLVGAGLFQCEAFHSRIAGGRKREILEDFRAGIVRVVVATSALGMGIDIPDIRLIIHADEPRDFLDYAQESGRAGRDGLVSEAVIMAGGEKSQDQL</sequence>
<evidence type="ECO:0000259" key="6">
    <source>
        <dbReference type="PROSITE" id="PS51192"/>
    </source>
</evidence>
<dbReference type="VEuPathDB" id="FungiDB:MPH_14020"/>
<evidence type="ECO:0000256" key="5">
    <source>
        <dbReference type="ARBA" id="ARBA00034808"/>
    </source>
</evidence>
<keyword evidence="8" id="KW-0347">Helicase</keyword>
<dbReference type="eggNOG" id="KOG0352">
    <property type="taxonomic scope" value="Eukaryota"/>
</dbReference>
<organism evidence="8 9">
    <name type="scientific">Macrophomina phaseolina (strain MS6)</name>
    <name type="common">Charcoal rot fungus</name>
    <dbReference type="NCBI Taxonomy" id="1126212"/>
    <lineage>
        <taxon>Eukaryota</taxon>
        <taxon>Fungi</taxon>
        <taxon>Dikarya</taxon>
        <taxon>Ascomycota</taxon>
        <taxon>Pezizomycotina</taxon>
        <taxon>Dothideomycetes</taxon>
        <taxon>Dothideomycetes incertae sedis</taxon>
        <taxon>Botryosphaeriales</taxon>
        <taxon>Botryosphaeriaceae</taxon>
        <taxon>Macrophomina</taxon>
    </lineage>
</organism>
<evidence type="ECO:0000313" key="9">
    <source>
        <dbReference type="Proteomes" id="UP000007129"/>
    </source>
</evidence>
<dbReference type="InterPro" id="IPR011545">
    <property type="entry name" value="DEAD/DEAH_box_helicase_dom"/>
</dbReference>
<feature type="domain" description="Helicase C-terminal" evidence="7">
    <location>
        <begin position="642"/>
        <end position="766"/>
    </location>
</feature>
<dbReference type="Gene3D" id="3.40.50.300">
    <property type="entry name" value="P-loop containing nucleotide triphosphate hydrolases"/>
    <property type="match status" value="2"/>
</dbReference>
<dbReference type="GO" id="GO:0043138">
    <property type="term" value="F:3'-5' DNA helicase activity"/>
    <property type="evidence" value="ECO:0007669"/>
    <property type="project" value="UniProtKB-EC"/>
</dbReference>
<dbReference type="InterPro" id="IPR014001">
    <property type="entry name" value="Helicase_ATP-bd"/>
</dbReference>
<accession>K2RG01</accession>
<dbReference type="OrthoDB" id="2608216at2759"/>
<dbReference type="STRING" id="1126212.K2RG01"/>
<evidence type="ECO:0000256" key="3">
    <source>
        <dbReference type="ARBA" id="ARBA00022840"/>
    </source>
</evidence>
<comment type="catalytic activity">
    <reaction evidence="4">
        <text>Couples ATP hydrolysis with the unwinding of duplex DNA by translocating in the 3'-5' direction.</text>
        <dbReference type="EC" id="5.6.2.4"/>
    </reaction>
</comment>
<dbReference type="GO" id="GO:0005694">
    <property type="term" value="C:chromosome"/>
    <property type="evidence" value="ECO:0007669"/>
    <property type="project" value="TreeGrafter"/>
</dbReference>
<dbReference type="GO" id="GO:0003676">
    <property type="term" value="F:nucleic acid binding"/>
    <property type="evidence" value="ECO:0007669"/>
    <property type="project" value="InterPro"/>
</dbReference>
<dbReference type="InterPro" id="IPR027417">
    <property type="entry name" value="P-loop_NTPase"/>
</dbReference>
<name>K2RG01_MACPH</name>
<dbReference type="GO" id="GO:0005524">
    <property type="term" value="F:ATP binding"/>
    <property type="evidence" value="ECO:0007669"/>
    <property type="project" value="UniProtKB-KW"/>
</dbReference>
<dbReference type="Pfam" id="PF00270">
    <property type="entry name" value="DEAD"/>
    <property type="match status" value="1"/>
</dbReference>
<comment type="similarity">
    <text evidence="1">Belongs to the helicase family. RecQ subfamily.</text>
</comment>
<evidence type="ECO:0000256" key="4">
    <source>
        <dbReference type="ARBA" id="ARBA00034617"/>
    </source>
</evidence>
<protein>
    <recommendedName>
        <fullName evidence="5">DNA 3'-5' helicase</fullName>
        <ecNumber evidence="5">5.6.2.4</ecNumber>
    </recommendedName>
</protein>
<dbReference type="PROSITE" id="PS51192">
    <property type="entry name" value="HELICASE_ATP_BIND_1"/>
    <property type="match status" value="1"/>
</dbReference>
<reference evidence="8 9" key="1">
    <citation type="journal article" date="2012" name="BMC Genomics">
        <title>Tools to kill: Genome of one of the most destructive plant pathogenic fungi Macrophomina phaseolina.</title>
        <authorList>
            <person name="Islam M.S."/>
            <person name="Haque M.S."/>
            <person name="Islam M.M."/>
            <person name="Emdad E.M."/>
            <person name="Halim A."/>
            <person name="Hossen Q.M.M."/>
            <person name="Hossain M.Z."/>
            <person name="Ahmed B."/>
            <person name="Rahim S."/>
            <person name="Rahman M.S."/>
            <person name="Alam M.M."/>
            <person name="Hou S."/>
            <person name="Wan X."/>
            <person name="Saito J.A."/>
            <person name="Alam M."/>
        </authorList>
    </citation>
    <scope>NUCLEOTIDE SEQUENCE [LARGE SCALE GENOMIC DNA]</scope>
    <source>
        <strain evidence="8 9">MS6</strain>
    </source>
</reference>
<dbReference type="Proteomes" id="UP000007129">
    <property type="component" value="Unassembled WGS sequence"/>
</dbReference>
<dbReference type="AlphaFoldDB" id="K2RG01"/>
<dbReference type="InterPro" id="IPR001650">
    <property type="entry name" value="Helicase_C-like"/>
</dbReference>
<dbReference type="GO" id="GO:0000724">
    <property type="term" value="P:double-strand break repair via homologous recombination"/>
    <property type="evidence" value="ECO:0007669"/>
    <property type="project" value="TreeGrafter"/>
</dbReference>
<keyword evidence="3" id="KW-0067">ATP-binding</keyword>
<comment type="caution">
    <text evidence="8">The sequence shown here is derived from an EMBL/GenBank/DDBJ whole genome shotgun (WGS) entry which is preliminary data.</text>
</comment>
<dbReference type="Pfam" id="PF00271">
    <property type="entry name" value="Helicase_C"/>
    <property type="match status" value="1"/>
</dbReference>
<dbReference type="PANTHER" id="PTHR13710:SF154">
    <property type="entry name" value="RECQ HELICASE, PUTATIVE (AFU_ORTHOLOGUE AFUA_6G14720)-RELATED"/>
    <property type="match status" value="1"/>
</dbReference>
<feature type="non-terminal residue" evidence="8">
    <location>
        <position position="766"/>
    </location>
</feature>